<feature type="region of interest" description="Disordered" evidence="1">
    <location>
        <begin position="1"/>
        <end position="151"/>
    </location>
</feature>
<dbReference type="AlphaFoldDB" id="A0A0N0NPW3"/>
<gene>
    <name evidence="2" type="ORF">AB675_6668</name>
</gene>
<sequence length="173" mass="18110">MSGLDPSGPSQPTQQQGLNQAGNPADKTSAEGRQHKQATSDVPSTHDGEARPSALGAGDTGALKEKDISRSDAHPYSKDGNLEGEQMRAPGEGDVAEAVRSGGGGGHLGQEDLMSDMDRKAKDHELELKKRGERTGKEIEEEEKEDWTNKRADVGEALAATGTPVVLAPEGAS</sequence>
<dbReference type="Proteomes" id="UP000038010">
    <property type="component" value="Unassembled WGS sequence"/>
</dbReference>
<proteinExistence type="predicted"/>
<dbReference type="EMBL" id="LFJN01000005">
    <property type="protein sequence ID" value="KPI43198.1"/>
    <property type="molecule type" value="Genomic_DNA"/>
</dbReference>
<keyword evidence="3" id="KW-1185">Reference proteome</keyword>
<protein>
    <submittedName>
        <fullName evidence="2">Uncharacterized protein</fullName>
    </submittedName>
</protein>
<name>A0A0N0NPW3_9EURO</name>
<comment type="caution">
    <text evidence="2">The sequence shown here is derived from an EMBL/GenBank/DDBJ whole genome shotgun (WGS) entry which is preliminary data.</text>
</comment>
<dbReference type="OrthoDB" id="3438962at2759"/>
<dbReference type="RefSeq" id="XP_018003161.1">
    <property type="nucleotide sequence ID" value="XM_018146975.1"/>
</dbReference>
<reference evidence="2 3" key="1">
    <citation type="submission" date="2015-06" db="EMBL/GenBank/DDBJ databases">
        <title>Draft genome of the ant-associated black yeast Phialophora attae CBS 131958.</title>
        <authorList>
            <person name="Moreno L.F."/>
            <person name="Stielow B.J."/>
            <person name="de Hoog S."/>
            <person name="Vicente V.A."/>
            <person name="Weiss V.A."/>
            <person name="de Vries M."/>
            <person name="Cruz L.M."/>
            <person name="Souza E.M."/>
        </authorList>
    </citation>
    <scope>NUCLEOTIDE SEQUENCE [LARGE SCALE GENOMIC DNA]</scope>
    <source>
        <strain evidence="2 3">CBS 131958</strain>
    </source>
</reference>
<feature type="compositionally biased region" description="Low complexity" evidence="1">
    <location>
        <begin position="1"/>
        <end position="17"/>
    </location>
</feature>
<dbReference type="GeneID" id="28738855"/>
<evidence type="ECO:0000313" key="3">
    <source>
        <dbReference type="Proteomes" id="UP000038010"/>
    </source>
</evidence>
<evidence type="ECO:0000256" key="1">
    <source>
        <dbReference type="SAM" id="MobiDB-lite"/>
    </source>
</evidence>
<organism evidence="2 3">
    <name type="scientific">Cyphellophora attinorum</name>
    <dbReference type="NCBI Taxonomy" id="1664694"/>
    <lineage>
        <taxon>Eukaryota</taxon>
        <taxon>Fungi</taxon>
        <taxon>Dikarya</taxon>
        <taxon>Ascomycota</taxon>
        <taxon>Pezizomycotina</taxon>
        <taxon>Eurotiomycetes</taxon>
        <taxon>Chaetothyriomycetidae</taxon>
        <taxon>Chaetothyriales</taxon>
        <taxon>Cyphellophoraceae</taxon>
        <taxon>Cyphellophora</taxon>
    </lineage>
</organism>
<feature type="compositionally biased region" description="Basic and acidic residues" evidence="1">
    <location>
        <begin position="62"/>
        <end position="81"/>
    </location>
</feature>
<dbReference type="VEuPathDB" id="FungiDB:AB675_6668"/>
<dbReference type="STRING" id="1664694.A0A0N0NPW3"/>
<evidence type="ECO:0000313" key="2">
    <source>
        <dbReference type="EMBL" id="KPI43198.1"/>
    </source>
</evidence>
<accession>A0A0N0NPW3</accession>
<feature type="compositionally biased region" description="Basic and acidic residues" evidence="1">
    <location>
        <begin position="116"/>
        <end position="138"/>
    </location>
</feature>